<gene>
    <name evidence="3" type="ORF">BV394_06630</name>
</gene>
<protein>
    <submittedName>
        <fullName evidence="3">Thioesterase</fullName>
    </submittedName>
</protein>
<accession>A0A2M9DDX9</accession>
<reference evidence="3 4" key="1">
    <citation type="submission" date="2017-01" db="EMBL/GenBank/DDBJ databases">
        <title>Genomic analysis of Xuhuaishuia manganoxidans DY6-4.</title>
        <authorList>
            <person name="Wang X."/>
        </authorList>
    </citation>
    <scope>NUCLEOTIDE SEQUENCE [LARGE SCALE GENOMIC DNA]</scope>
    <source>
        <strain evidence="3 4">DY6-4</strain>
    </source>
</reference>
<dbReference type="PANTHER" id="PTHR31793">
    <property type="entry name" value="4-HYDROXYBENZOYL-COA THIOESTERASE FAMILY MEMBER"/>
    <property type="match status" value="1"/>
</dbReference>
<dbReference type="InterPro" id="IPR029069">
    <property type="entry name" value="HotDog_dom_sf"/>
</dbReference>
<dbReference type="EMBL" id="CP019124">
    <property type="protein sequence ID" value="APX89429.1"/>
    <property type="molecule type" value="Genomic_DNA"/>
</dbReference>
<dbReference type="AlphaFoldDB" id="A0A1U7DHQ8"/>
<evidence type="ECO:0000313" key="4">
    <source>
        <dbReference type="Proteomes" id="UP000187266"/>
    </source>
</evidence>
<dbReference type="CDD" id="cd00586">
    <property type="entry name" value="4HBT"/>
    <property type="match status" value="1"/>
</dbReference>
<evidence type="ECO:0000256" key="2">
    <source>
        <dbReference type="ARBA" id="ARBA00022801"/>
    </source>
</evidence>
<dbReference type="GO" id="GO:0047617">
    <property type="term" value="F:fatty acyl-CoA hydrolase activity"/>
    <property type="evidence" value="ECO:0007669"/>
    <property type="project" value="TreeGrafter"/>
</dbReference>
<dbReference type="SUPFAM" id="SSF54637">
    <property type="entry name" value="Thioesterase/thiol ester dehydrase-isomerase"/>
    <property type="match status" value="1"/>
</dbReference>
<organism evidence="3 4">
    <name type="scientific">Brevirhabdus pacifica</name>
    <dbReference type="NCBI Taxonomy" id="1267768"/>
    <lineage>
        <taxon>Bacteria</taxon>
        <taxon>Pseudomonadati</taxon>
        <taxon>Pseudomonadota</taxon>
        <taxon>Alphaproteobacteria</taxon>
        <taxon>Rhodobacterales</taxon>
        <taxon>Paracoccaceae</taxon>
        <taxon>Brevirhabdus</taxon>
    </lineage>
</organism>
<accession>A0A1U7DHQ8</accession>
<dbReference type="Pfam" id="PF13279">
    <property type="entry name" value="4HBT_2"/>
    <property type="match status" value="1"/>
</dbReference>
<dbReference type="STRING" id="1267768.BV394_06630"/>
<dbReference type="Gene3D" id="3.10.129.10">
    <property type="entry name" value="Hotdog Thioesterase"/>
    <property type="match status" value="1"/>
</dbReference>
<keyword evidence="4" id="KW-1185">Reference proteome</keyword>
<evidence type="ECO:0000256" key="1">
    <source>
        <dbReference type="ARBA" id="ARBA00005953"/>
    </source>
</evidence>
<evidence type="ECO:0000313" key="3">
    <source>
        <dbReference type="EMBL" id="APX89429.1"/>
    </source>
</evidence>
<sequence>MSRPAPAPRSAYARFQVLGTRWSDNDVYGHMNNVVHYSLFDTAVNGFLMRRGLLDPQVGKTVFLVVETGCRYHSELRFPDEVEAGLRVMRLGGSSVEYAVGLFAREAPRAAAEGRFVHVNVDRQTRRPAPIPAATRAALETLVMERPGETPKA</sequence>
<dbReference type="PANTHER" id="PTHR31793:SF27">
    <property type="entry name" value="NOVEL THIOESTERASE SUPERFAMILY DOMAIN AND SAPOSIN A-TYPE DOMAIN CONTAINING PROTEIN (0610012H03RIK)"/>
    <property type="match status" value="1"/>
</dbReference>
<dbReference type="RefSeq" id="WP_076979452.1">
    <property type="nucleotide sequence ID" value="NZ_CP019124.1"/>
</dbReference>
<comment type="similarity">
    <text evidence="1">Belongs to the 4-hydroxybenzoyl-CoA thioesterase family.</text>
</comment>
<name>A0A1U7DHQ8_9RHOB</name>
<dbReference type="Proteomes" id="UP000187266">
    <property type="component" value="Chromosome"/>
</dbReference>
<keyword evidence="2" id="KW-0378">Hydrolase</keyword>
<dbReference type="InterPro" id="IPR050563">
    <property type="entry name" value="4-hydroxybenzoyl-CoA_TE"/>
</dbReference>
<proteinExistence type="inferred from homology"/>